<accession>A0AA36IJH5</accession>
<evidence type="ECO:0008006" key="5">
    <source>
        <dbReference type="Google" id="ProtNLM"/>
    </source>
</evidence>
<dbReference type="Gene3D" id="2.130.10.10">
    <property type="entry name" value="YVTN repeat-like/Quinoprotein amine dehydrogenase"/>
    <property type="match status" value="3"/>
</dbReference>
<organism evidence="3 4">
    <name type="scientific">Effrenium voratum</name>
    <dbReference type="NCBI Taxonomy" id="2562239"/>
    <lineage>
        <taxon>Eukaryota</taxon>
        <taxon>Sar</taxon>
        <taxon>Alveolata</taxon>
        <taxon>Dinophyceae</taxon>
        <taxon>Suessiales</taxon>
        <taxon>Symbiodiniaceae</taxon>
        <taxon>Effrenium</taxon>
    </lineage>
</organism>
<dbReference type="GO" id="GO:0003676">
    <property type="term" value="F:nucleic acid binding"/>
    <property type="evidence" value="ECO:0007669"/>
    <property type="project" value="InterPro"/>
</dbReference>
<comment type="caution">
    <text evidence="3">The sequence shown here is derived from an EMBL/GenBank/DDBJ whole genome shotgun (WGS) entry which is preliminary data.</text>
</comment>
<dbReference type="InterPro" id="IPR050358">
    <property type="entry name" value="RSE1/DDB1/CFT1"/>
</dbReference>
<protein>
    <recommendedName>
        <fullName evidence="5">DNA damage-binding protein 1</fullName>
    </recommendedName>
</protein>
<dbReference type="PANTHER" id="PTHR10644">
    <property type="entry name" value="DNA REPAIR/RNA PROCESSING CPSF FAMILY"/>
    <property type="match status" value="1"/>
</dbReference>
<proteinExistence type="predicted"/>
<dbReference type="Gene3D" id="1.10.150.910">
    <property type="match status" value="1"/>
</dbReference>
<feature type="domain" description="RSE1/DDB1/CPSF1 C-terminal" evidence="1">
    <location>
        <begin position="821"/>
        <end position="1129"/>
    </location>
</feature>
<keyword evidence="4" id="KW-1185">Reference proteome</keyword>
<evidence type="ECO:0000259" key="1">
    <source>
        <dbReference type="Pfam" id="PF03178"/>
    </source>
</evidence>
<dbReference type="GO" id="GO:0005634">
    <property type="term" value="C:nucleus"/>
    <property type="evidence" value="ECO:0007669"/>
    <property type="project" value="InterPro"/>
</dbReference>
<feature type="domain" description="RSE1/DDB1/CPSF1 second beta-propeller" evidence="2">
    <location>
        <begin position="455"/>
        <end position="687"/>
    </location>
</feature>
<dbReference type="AlphaFoldDB" id="A0AA36IJH5"/>
<dbReference type="Pfam" id="PF03178">
    <property type="entry name" value="CPSF_A"/>
    <property type="match status" value="1"/>
</dbReference>
<dbReference type="Pfam" id="PF23726">
    <property type="entry name" value="Beta-prop_RSE1_2nd"/>
    <property type="match status" value="1"/>
</dbReference>
<evidence type="ECO:0000259" key="2">
    <source>
        <dbReference type="Pfam" id="PF23726"/>
    </source>
</evidence>
<gene>
    <name evidence="3" type="ORF">EVOR1521_LOCUS13855</name>
</gene>
<sequence length="1165" mass="123827">MAARSYFVTVSPATAVECVLGPVALTRPDVEELAVIRGTTLDVFRWDQRLVKVCGGPINENVCCMLAAPSETGRHLLVLITVSLQILIVRCDDAKSMQLLGTADLGNVVLGTTARPAACCVGLYGPSGPSGASKSARVAVYLYSGIVAVADLAGLEARFAQFGVVDLKSVGKMSFVNVGEEVICLDLVCEAEDIGDATLVALHGREEDGEEGQRFLCVHSLDLRKRGAAQALPGAVKVPDRRYMEASLVAAVPPTAATWVSQGQGCRLMSRICRALGSGSVQLFDTELTLLQSLKGGGEAPTLLVKANSSGSRWLVAGACGDIYLLRLEAGAFDMTAEMDAGQTGPLVVQCLGISVPASGIATWGDFAFVGSQVADSEVLKLRAPGASAPTSALSAAGRRRNNLEDAFEVLDTWNNLGPIKDFCTKGPAAEMVTCSGVGDVGSLRFIQMGIPVEELGCSAGFSGVLGLWPLGSRLVFARPGRTDVLKLAGGTPDFGLELCAAEGLLQEETLLCCSVGTMALQVTRSGVQVLSLDLARVAQWTPKKPLLSAAEIPGAGALVATVSDVSVLELGTQGITEAASWRLRGEPSCLAAGGGVLAVGLWSEELCIFHREDKDLAKLALPSLPRSLAFARLGRKLGLQLFVGLLDGTLMSFRSLGGAWHLQRRVVVGLQPVRLVVVPHLEGEREIGPCLQPEGETEDAEMLIAMSGHGIILQAAANAQRIVHSQICLPGVSHAAFFSHGLAGIQHCMAFISQERLLLARLRCGHRMHVQTLQLPQAPLRISHHRSTHICAVGCGDLPTATMPAPRTRAQLLFVSEAVTLLDTWTLGPDEQIASLLTVTLGDAEYIAVGTAVVLESEPEPSRGQVRLLAPCAASSSEAAAPFRVVATVEVQGAVYTLAPLAGRLLGAVNNRLQLWELVVREGQCRLMEVCRYAAGVIVLDIQTMGHCILAGDIMRSVTMFRFDPEEKSISMVAYDQISAWSTAVAMLSDNHFLCSDDCGNLTSLCCQAAPSAPSAPENEVKILERVGCIHSGELVNRFRKGVLGLQANQMVDTTIWASASGAFGLVLPIPCEKRFARLLLLQDALGRELKPMLPHEDWRNARLDLQGDKKAAHEGFIDGDLVEQFLDMPREKQEALVAPLEEKLGVNALEELLQDVEALSQLH</sequence>
<reference evidence="3" key="1">
    <citation type="submission" date="2023-08" db="EMBL/GenBank/DDBJ databases">
        <authorList>
            <person name="Chen Y."/>
            <person name="Shah S."/>
            <person name="Dougan E. K."/>
            <person name="Thang M."/>
            <person name="Chan C."/>
        </authorList>
    </citation>
    <scope>NUCLEOTIDE SEQUENCE</scope>
</reference>
<dbReference type="Proteomes" id="UP001178507">
    <property type="component" value="Unassembled WGS sequence"/>
</dbReference>
<dbReference type="InterPro" id="IPR015943">
    <property type="entry name" value="WD40/YVTN_repeat-like_dom_sf"/>
</dbReference>
<evidence type="ECO:0000313" key="3">
    <source>
        <dbReference type="EMBL" id="CAJ1387876.1"/>
    </source>
</evidence>
<evidence type="ECO:0000313" key="4">
    <source>
        <dbReference type="Proteomes" id="UP001178507"/>
    </source>
</evidence>
<dbReference type="EMBL" id="CAUJNA010001591">
    <property type="protein sequence ID" value="CAJ1387876.1"/>
    <property type="molecule type" value="Genomic_DNA"/>
</dbReference>
<dbReference type="InterPro" id="IPR004871">
    <property type="entry name" value="RSE1/DDB1/CPSF1_C"/>
</dbReference>
<dbReference type="InterPro" id="IPR058543">
    <property type="entry name" value="Beta-prop_RSE1/DDB1/CPSF1_2nd"/>
</dbReference>
<name>A0AA36IJH5_9DINO</name>